<name>A0A511Z814_9BACL</name>
<evidence type="ECO:0000256" key="1">
    <source>
        <dbReference type="SAM" id="Phobius"/>
    </source>
</evidence>
<feature type="transmembrane region" description="Helical" evidence="1">
    <location>
        <begin position="484"/>
        <end position="504"/>
    </location>
</feature>
<gene>
    <name evidence="2" type="ORF">SLU01_18950</name>
</gene>
<protein>
    <submittedName>
        <fullName evidence="2">Uncharacterized protein</fullName>
    </submittedName>
</protein>
<reference evidence="2 3" key="1">
    <citation type="submission" date="2019-07" db="EMBL/GenBank/DDBJ databases">
        <title>Whole genome shotgun sequence of Sporosarcina luteola NBRC 105378.</title>
        <authorList>
            <person name="Hosoyama A."/>
            <person name="Uohara A."/>
            <person name="Ohji S."/>
            <person name="Ichikawa N."/>
        </authorList>
    </citation>
    <scope>NUCLEOTIDE SEQUENCE [LARGE SCALE GENOMIC DNA]</scope>
    <source>
        <strain evidence="2 3">NBRC 105378</strain>
    </source>
</reference>
<dbReference type="RefSeq" id="WP_147057641.1">
    <property type="nucleotide sequence ID" value="NZ_BJYL01000024.1"/>
</dbReference>
<accession>A0A511Z814</accession>
<keyword evidence="1" id="KW-1133">Transmembrane helix</keyword>
<dbReference type="AlphaFoldDB" id="A0A511Z814"/>
<keyword evidence="3" id="KW-1185">Reference proteome</keyword>
<organism evidence="2 3">
    <name type="scientific">Sporosarcina luteola</name>
    <dbReference type="NCBI Taxonomy" id="582850"/>
    <lineage>
        <taxon>Bacteria</taxon>
        <taxon>Bacillati</taxon>
        <taxon>Bacillota</taxon>
        <taxon>Bacilli</taxon>
        <taxon>Bacillales</taxon>
        <taxon>Caryophanaceae</taxon>
        <taxon>Sporosarcina</taxon>
    </lineage>
</organism>
<dbReference type="Proteomes" id="UP000321901">
    <property type="component" value="Unassembled WGS sequence"/>
</dbReference>
<keyword evidence="1" id="KW-0812">Transmembrane</keyword>
<sequence length="507" mass="59049">MICELKALLSELNFKYSHESHESAHYNSEIKHTTFKTFLQKNETKDLFLLFKSSFSFVVENRDPINLRYNDNVSDFIDALELIFSDNDLLKVTFNIYKKTLEEEVKSHYNIYDEKLILSFSFSTEFIKECLIGNFTDIETIFLKSEFKTCIVLFDVINFHDSNELVLIMGMNFDKDIDIVKKWASLDLHSELKISDKIDNRNINCHWVNPSTILTPDFFWFQKSFNMLITSRFEYEQYVDLYDLIDILASRYIELVFISIANYTDDEKIKIIGHKTIEFHRSNISTSSLTFMSLTTLKAIYEFIYSSQTLDKLILTRNAISLNSMDNSSLNFIIGNIEQTYNSVQNNFNHFINNSIEEFIDKKLDLEKHARDTARDLSDEISGGITLITRNLLTLIGATIIGYAGAMLRVDKKLLFYSAALYIAFVLISSTVFLLYSQQKKNHSLNVYQYYSKINIYADSESKSNFLKLIIQPKIKSFDSYWKASVLLNIAFIVVIIITTYYLSTIM</sequence>
<evidence type="ECO:0000313" key="2">
    <source>
        <dbReference type="EMBL" id="GEN83583.1"/>
    </source>
</evidence>
<evidence type="ECO:0000313" key="3">
    <source>
        <dbReference type="Proteomes" id="UP000321901"/>
    </source>
</evidence>
<comment type="caution">
    <text evidence="2">The sequence shown here is derived from an EMBL/GenBank/DDBJ whole genome shotgun (WGS) entry which is preliminary data.</text>
</comment>
<proteinExistence type="predicted"/>
<dbReference type="EMBL" id="BJYL01000024">
    <property type="protein sequence ID" value="GEN83583.1"/>
    <property type="molecule type" value="Genomic_DNA"/>
</dbReference>
<feature type="transmembrane region" description="Helical" evidence="1">
    <location>
        <begin position="392"/>
        <end position="408"/>
    </location>
</feature>
<feature type="transmembrane region" description="Helical" evidence="1">
    <location>
        <begin position="414"/>
        <end position="436"/>
    </location>
</feature>
<keyword evidence="1" id="KW-0472">Membrane</keyword>